<accession>E1ZW81</accession>
<evidence type="ECO:0000259" key="8">
    <source>
        <dbReference type="PROSITE" id="PS51864"/>
    </source>
</evidence>
<dbReference type="EMBL" id="GL434776">
    <property type="protein sequence ID" value="EFN74590.1"/>
    <property type="molecule type" value="Genomic_DNA"/>
</dbReference>
<dbReference type="SUPFAM" id="SSF55486">
    <property type="entry name" value="Metalloproteases ('zincins'), catalytic domain"/>
    <property type="match status" value="1"/>
</dbReference>
<dbReference type="GO" id="GO:0008270">
    <property type="term" value="F:zinc ion binding"/>
    <property type="evidence" value="ECO:0007669"/>
    <property type="project" value="UniProtKB-UniRule"/>
</dbReference>
<evidence type="ECO:0000256" key="4">
    <source>
        <dbReference type="ARBA" id="ARBA00022833"/>
    </source>
</evidence>
<keyword evidence="3 6" id="KW-0378">Hydrolase</keyword>
<dbReference type="Pfam" id="PF01400">
    <property type="entry name" value="Astacin"/>
    <property type="match status" value="1"/>
</dbReference>
<organism evidence="10">
    <name type="scientific">Camponotus floridanus</name>
    <name type="common">Florida carpenter ant</name>
    <dbReference type="NCBI Taxonomy" id="104421"/>
    <lineage>
        <taxon>Eukaryota</taxon>
        <taxon>Metazoa</taxon>
        <taxon>Ecdysozoa</taxon>
        <taxon>Arthropoda</taxon>
        <taxon>Hexapoda</taxon>
        <taxon>Insecta</taxon>
        <taxon>Pterygota</taxon>
        <taxon>Neoptera</taxon>
        <taxon>Endopterygota</taxon>
        <taxon>Hymenoptera</taxon>
        <taxon>Apocrita</taxon>
        <taxon>Aculeata</taxon>
        <taxon>Formicoidea</taxon>
        <taxon>Formicidae</taxon>
        <taxon>Formicinae</taxon>
        <taxon>Camponotus</taxon>
    </lineage>
</organism>
<feature type="binding site" evidence="6">
    <location>
        <position position="141"/>
    </location>
    <ligand>
        <name>Zn(2+)</name>
        <dbReference type="ChEBI" id="CHEBI:29105"/>
        <note>catalytic</note>
    </ligand>
</feature>
<dbReference type="GO" id="GO:0004222">
    <property type="term" value="F:metalloendopeptidase activity"/>
    <property type="evidence" value="ECO:0007669"/>
    <property type="project" value="UniProtKB-UniRule"/>
</dbReference>
<comment type="cofactor">
    <cofactor evidence="6 7">
        <name>Zn(2+)</name>
        <dbReference type="ChEBI" id="CHEBI:29105"/>
    </cofactor>
    <text evidence="6 7">Binds 1 zinc ion per subunit.</text>
</comment>
<dbReference type="EC" id="3.4.24.-" evidence="7"/>
<evidence type="ECO:0000256" key="3">
    <source>
        <dbReference type="ARBA" id="ARBA00022801"/>
    </source>
</evidence>
<evidence type="ECO:0000256" key="2">
    <source>
        <dbReference type="ARBA" id="ARBA00022723"/>
    </source>
</evidence>
<dbReference type="InterPro" id="IPR024079">
    <property type="entry name" value="MetalloPept_cat_dom_sf"/>
</dbReference>
<feature type="active site" evidence="6">
    <location>
        <position position="142"/>
    </location>
</feature>
<dbReference type="InterPro" id="IPR006026">
    <property type="entry name" value="Peptidase_Metallo"/>
</dbReference>
<evidence type="ECO:0000256" key="7">
    <source>
        <dbReference type="RuleBase" id="RU361183"/>
    </source>
</evidence>
<dbReference type="Proteomes" id="UP000000311">
    <property type="component" value="Unassembled WGS sequence"/>
</dbReference>
<feature type="binding site" evidence="6">
    <location>
        <position position="145"/>
    </location>
    <ligand>
        <name>Zn(2+)</name>
        <dbReference type="ChEBI" id="CHEBI:29105"/>
        <note>catalytic</note>
    </ligand>
</feature>
<dbReference type="PROSITE" id="PS51864">
    <property type="entry name" value="ASTACIN"/>
    <property type="match status" value="1"/>
</dbReference>
<evidence type="ECO:0000256" key="6">
    <source>
        <dbReference type="PROSITE-ProRule" id="PRU01211"/>
    </source>
</evidence>
<evidence type="ECO:0000256" key="1">
    <source>
        <dbReference type="ARBA" id="ARBA00022670"/>
    </source>
</evidence>
<dbReference type="AlphaFoldDB" id="E1ZW81"/>
<keyword evidence="4 6" id="KW-0862">Zinc</keyword>
<comment type="caution">
    <text evidence="6">Lacks conserved residue(s) required for the propagation of feature annotation.</text>
</comment>
<keyword evidence="1 6" id="KW-0645">Protease</keyword>
<gene>
    <name evidence="9" type="ORF">EAG_11113</name>
</gene>
<keyword evidence="5 6" id="KW-0482">Metalloprotease</keyword>
<dbReference type="PANTHER" id="PTHR10127">
    <property type="entry name" value="DISCOIDIN, CUB, EGF, LAMININ , AND ZINC METALLOPROTEASE DOMAIN CONTAINING"/>
    <property type="match status" value="1"/>
</dbReference>
<dbReference type="PRINTS" id="PR00480">
    <property type="entry name" value="ASTACIN"/>
</dbReference>
<dbReference type="PANTHER" id="PTHR10127:SF780">
    <property type="entry name" value="METALLOENDOPEPTIDASE"/>
    <property type="match status" value="1"/>
</dbReference>
<reference evidence="9 10" key="1">
    <citation type="journal article" date="2010" name="Science">
        <title>Genomic comparison of the ants Camponotus floridanus and Harpegnathos saltator.</title>
        <authorList>
            <person name="Bonasio R."/>
            <person name="Zhang G."/>
            <person name="Ye C."/>
            <person name="Mutti N.S."/>
            <person name="Fang X."/>
            <person name="Qin N."/>
            <person name="Donahue G."/>
            <person name="Yang P."/>
            <person name="Li Q."/>
            <person name="Li C."/>
            <person name="Zhang P."/>
            <person name="Huang Z."/>
            <person name="Berger S.L."/>
            <person name="Reinberg D."/>
            <person name="Wang J."/>
            <person name="Liebig J."/>
        </authorList>
    </citation>
    <scope>NUCLEOTIDE SEQUENCE [LARGE SCALE GENOMIC DNA]</scope>
    <source>
        <strain evidence="10">C129</strain>
    </source>
</reference>
<evidence type="ECO:0000313" key="9">
    <source>
        <dbReference type="EMBL" id="EFN74590.1"/>
    </source>
</evidence>
<dbReference type="SMART" id="SM00235">
    <property type="entry name" value="ZnMc"/>
    <property type="match status" value="1"/>
</dbReference>
<dbReference type="CDD" id="cd04280">
    <property type="entry name" value="ZnMc_astacin_like"/>
    <property type="match status" value="1"/>
</dbReference>
<dbReference type="OMA" id="VTIIWEN"/>
<dbReference type="Gene3D" id="3.40.390.10">
    <property type="entry name" value="Collagenase (Catalytic Domain)"/>
    <property type="match status" value="1"/>
</dbReference>
<keyword evidence="10" id="KW-1185">Reference proteome</keyword>
<feature type="binding site" evidence="6">
    <location>
        <position position="151"/>
    </location>
    <ligand>
        <name>Zn(2+)</name>
        <dbReference type="ChEBI" id="CHEBI:29105"/>
        <note>catalytic</note>
    </ligand>
</feature>
<dbReference type="InParanoid" id="E1ZW81"/>
<evidence type="ECO:0000256" key="5">
    <source>
        <dbReference type="ARBA" id="ARBA00023049"/>
    </source>
</evidence>
<dbReference type="InterPro" id="IPR001506">
    <property type="entry name" value="Peptidase_M12A"/>
</dbReference>
<keyword evidence="2 6" id="KW-0479">Metal-binding</keyword>
<dbReference type="OrthoDB" id="7544260at2759"/>
<evidence type="ECO:0000313" key="10">
    <source>
        <dbReference type="Proteomes" id="UP000000311"/>
    </source>
</evidence>
<protein>
    <recommendedName>
        <fullName evidence="7">Metalloendopeptidase</fullName>
        <ecNumber evidence="7">3.4.24.-</ecNumber>
    </recommendedName>
</protein>
<sequence>MSYDNNILYTVDKWSQYDNPEESAEQAEGDIHVSRKSRKTITTNKALLWTNGVVNYYVHSSIVNEPTKLAMLESALQTIMSKTCIKFVRIQEYEKLPANNWINITGHQKGCFSNLGRNAYRPTNLNLNVDGCFYLIGHPIHEILHALGVNHEHMRPDRDKYVTIIWENIEKGQEYNFHNLNKNIATAYGFPYDYDSVMHYSMTAFSINRSSPTIIPTASPVEIGQRDHISYYDIQKLLIAYNCSSMDTKNKSILETEVKPQISQRMFTTYNSKSNKLEKNRKYPKSEKSMNRYNQVTFPRSIHHNQPYNYPVPLCVNPIYLYVDFHFYFKK</sequence>
<proteinExistence type="predicted"/>
<feature type="domain" description="Peptidase M12A" evidence="8">
    <location>
        <begin position="39"/>
        <end position="244"/>
    </location>
</feature>
<name>E1ZW81_CAMFO</name>
<dbReference type="InterPro" id="IPR034035">
    <property type="entry name" value="Astacin-like_dom"/>
</dbReference>
<dbReference type="GO" id="GO:0006508">
    <property type="term" value="P:proteolysis"/>
    <property type="evidence" value="ECO:0007669"/>
    <property type="project" value="UniProtKB-KW"/>
</dbReference>